<feature type="region of interest" description="Disordered" evidence="1">
    <location>
        <begin position="109"/>
        <end position="129"/>
    </location>
</feature>
<dbReference type="EMBL" id="JBBPFD010000019">
    <property type="protein sequence ID" value="KAK7886385.1"/>
    <property type="molecule type" value="Genomic_DNA"/>
</dbReference>
<accession>A0AAW0N843</accession>
<reference evidence="3" key="1">
    <citation type="submission" date="2024-04" db="EMBL/GenBank/DDBJ databases">
        <title>Salinicola lusitanus LLJ914,a marine bacterium isolated from the Okinawa Trough.</title>
        <authorList>
            <person name="Li J."/>
        </authorList>
    </citation>
    <scope>NUCLEOTIDE SEQUENCE [LARGE SCALE GENOMIC DNA]</scope>
</reference>
<evidence type="ECO:0000256" key="1">
    <source>
        <dbReference type="SAM" id="MobiDB-lite"/>
    </source>
</evidence>
<keyword evidence="3" id="KW-1185">Reference proteome</keyword>
<proteinExistence type="predicted"/>
<dbReference type="AlphaFoldDB" id="A0AAW0N843"/>
<organism evidence="2 3">
    <name type="scientific">Mugilogobius chulae</name>
    <name type="common">yellowstripe goby</name>
    <dbReference type="NCBI Taxonomy" id="88201"/>
    <lineage>
        <taxon>Eukaryota</taxon>
        <taxon>Metazoa</taxon>
        <taxon>Chordata</taxon>
        <taxon>Craniata</taxon>
        <taxon>Vertebrata</taxon>
        <taxon>Euteleostomi</taxon>
        <taxon>Actinopterygii</taxon>
        <taxon>Neopterygii</taxon>
        <taxon>Teleostei</taxon>
        <taxon>Neoteleostei</taxon>
        <taxon>Acanthomorphata</taxon>
        <taxon>Gobiaria</taxon>
        <taxon>Gobiiformes</taxon>
        <taxon>Gobioidei</taxon>
        <taxon>Gobiidae</taxon>
        <taxon>Gobionellinae</taxon>
        <taxon>Mugilogobius</taxon>
    </lineage>
</organism>
<gene>
    <name evidence="2" type="ORF">WMY93_026006</name>
</gene>
<comment type="caution">
    <text evidence="2">The sequence shown here is derived from an EMBL/GenBank/DDBJ whole genome shotgun (WGS) entry which is preliminary data.</text>
</comment>
<dbReference type="Proteomes" id="UP001460270">
    <property type="component" value="Unassembled WGS sequence"/>
</dbReference>
<evidence type="ECO:0000313" key="3">
    <source>
        <dbReference type="Proteomes" id="UP001460270"/>
    </source>
</evidence>
<feature type="compositionally biased region" description="Basic and acidic residues" evidence="1">
    <location>
        <begin position="25"/>
        <end position="46"/>
    </location>
</feature>
<feature type="region of interest" description="Disordered" evidence="1">
    <location>
        <begin position="25"/>
        <end position="47"/>
    </location>
</feature>
<name>A0AAW0N843_9GOBI</name>
<evidence type="ECO:0000313" key="2">
    <source>
        <dbReference type="EMBL" id="KAK7886385.1"/>
    </source>
</evidence>
<sequence>MDKYRLLQEQAREHMQKVLELSQDTAEKTPHTKYCESGHTQERGAGEEQYTPVHRVPQPPALQHTLQLPLPLPHDTTPHPFLWLSSLAPLLLLCTTSAASASFLLCSPHAPSPPPPSPPLSPPHTSTRASPMHLPPLFPSILLSHRPIPLLHPSVSFHTSLSPLTLQPLAPQPSWTELGQSGSLKRLYDWHIVKFDNNLLHSAKVWVFATDSVVLSTRIQYKRKLHLQFKDKLRPCHPLSSPVNHKQNTGLLKFYRPWQGQRLRKC</sequence>
<feature type="compositionally biased region" description="Pro residues" evidence="1">
    <location>
        <begin position="110"/>
        <end position="122"/>
    </location>
</feature>
<protein>
    <submittedName>
        <fullName evidence="2">Uncharacterized protein</fullName>
    </submittedName>
</protein>